<keyword evidence="4" id="KW-0804">Transcription</keyword>
<organism evidence="9 10">
    <name type="scientific">Quillaja saponaria</name>
    <name type="common">Soap bark tree</name>
    <dbReference type="NCBI Taxonomy" id="32244"/>
    <lineage>
        <taxon>Eukaryota</taxon>
        <taxon>Viridiplantae</taxon>
        <taxon>Streptophyta</taxon>
        <taxon>Embryophyta</taxon>
        <taxon>Tracheophyta</taxon>
        <taxon>Spermatophyta</taxon>
        <taxon>Magnoliopsida</taxon>
        <taxon>eudicotyledons</taxon>
        <taxon>Gunneridae</taxon>
        <taxon>Pentapetalae</taxon>
        <taxon>rosids</taxon>
        <taxon>fabids</taxon>
        <taxon>Fabales</taxon>
        <taxon>Quillajaceae</taxon>
        <taxon>Quillaja</taxon>
    </lineage>
</organism>
<evidence type="ECO:0000313" key="10">
    <source>
        <dbReference type="Proteomes" id="UP001163823"/>
    </source>
</evidence>
<dbReference type="EMBL" id="JARAOO010000007">
    <property type="protein sequence ID" value="KAJ7961910.1"/>
    <property type="molecule type" value="Genomic_DNA"/>
</dbReference>
<dbReference type="Proteomes" id="UP001163823">
    <property type="component" value="Chromosome 7"/>
</dbReference>
<accession>A0AAD7LPG5</accession>
<dbReference type="GO" id="GO:0005634">
    <property type="term" value="C:nucleus"/>
    <property type="evidence" value="ECO:0007669"/>
    <property type="project" value="UniProtKB-SubCell"/>
</dbReference>
<keyword evidence="3" id="KW-0238">DNA-binding</keyword>
<reference evidence="9" key="1">
    <citation type="journal article" date="2023" name="Science">
        <title>Elucidation of the pathway for biosynthesis of saponin adjuvants from the soapbark tree.</title>
        <authorList>
            <person name="Reed J."/>
            <person name="Orme A."/>
            <person name="El-Demerdash A."/>
            <person name="Owen C."/>
            <person name="Martin L.B.B."/>
            <person name="Misra R.C."/>
            <person name="Kikuchi S."/>
            <person name="Rejzek M."/>
            <person name="Martin A.C."/>
            <person name="Harkess A."/>
            <person name="Leebens-Mack J."/>
            <person name="Louveau T."/>
            <person name="Stephenson M.J."/>
            <person name="Osbourn A."/>
        </authorList>
    </citation>
    <scope>NUCLEOTIDE SEQUENCE</scope>
    <source>
        <strain evidence="9">S10</strain>
    </source>
</reference>
<sequence length="224" mass="25682">MSSENTSFYGRSSSFSNIFLTEEWSELPLRVDDTDDMVNYGALCDEANLGWVLMNEIDVVRTDQVEVVNFENTNETDQVDVARKIHAPRDEKRFKGVRRRPWGKYAAEIRDPKKNGCRAWLGTYETAEDAALAYDRAAFKMRGSKAKLNFPHLIGSNYEEVGRVTPKRRRSPEPSSLSSSSSSSSPFSPKRRKSFEKSRENLVQILDDGSTWQLGDMQYSTWWN</sequence>
<feature type="region of interest" description="Disordered" evidence="7">
    <location>
        <begin position="161"/>
        <end position="199"/>
    </location>
</feature>
<keyword evidence="5" id="KW-0539">Nucleus</keyword>
<keyword evidence="10" id="KW-1185">Reference proteome</keyword>
<evidence type="ECO:0000256" key="7">
    <source>
        <dbReference type="SAM" id="MobiDB-lite"/>
    </source>
</evidence>
<dbReference type="Pfam" id="PF00847">
    <property type="entry name" value="AP2"/>
    <property type="match status" value="1"/>
</dbReference>
<comment type="similarity">
    <text evidence="6">Belongs to the AP2/ERF transcription factor family. ERF subfamily.</text>
</comment>
<evidence type="ECO:0000259" key="8">
    <source>
        <dbReference type="PROSITE" id="PS51032"/>
    </source>
</evidence>
<dbReference type="KEGG" id="qsa:O6P43_017204"/>
<dbReference type="InterPro" id="IPR044808">
    <property type="entry name" value="ERF_plant"/>
</dbReference>
<dbReference type="FunFam" id="3.30.730.10:FF:000001">
    <property type="entry name" value="Ethylene-responsive transcription factor 2"/>
    <property type="match status" value="1"/>
</dbReference>
<dbReference type="SUPFAM" id="SSF54171">
    <property type="entry name" value="DNA-binding domain"/>
    <property type="match status" value="1"/>
</dbReference>
<dbReference type="InterPro" id="IPR036955">
    <property type="entry name" value="AP2/ERF_dom_sf"/>
</dbReference>
<feature type="compositionally biased region" description="Low complexity" evidence="7">
    <location>
        <begin position="173"/>
        <end position="188"/>
    </location>
</feature>
<dbReference type="PROSITE" id="PS51032">
    <property type="entry name" value="AP2_ERF"/>
    <property type="match status" value="1"/>
</dbReference>
<evidence type="ECO:0000256" key="6">
    <source>
        <dbReference type="ARBA" id="ARBA00024343"/>
    </source>
</evidence>
<dbReference type="Gene3D" id="3.30.730.10">
    <property type="entry name" value="AP2/ERF domain"/>
    <property type="match status" value="1"/>
</dbReference>
<comment type="subcellular location">
    <subcellularLocation>
        <location evidence="1">Nucleus</location>
    </subcellularLocation>
</comment>
<protein>
    <submittedName>
        <fullName evidence="9">Ethylene-responsive transcription factor</fullName>
    </submittedName>
</protein>
<name>A0AAD7LPG5_QUISA</name>
<dbReference type="GO" id="GO:0009873">
    <property type="term" value="P:ethylene-activated signaling pathway"/>
    <property type="evidence" value="ECO:0007669"/>
    <property type="project" value="InterPro"/>
</dbReference>
<dbReference type="GO" id="GO:0003677">
    <property type="term" value="F:DNA binding"/>
    <property type="evidence" value="ECO:0007669"/>
    <property type="project" value="UniProtKB-KW"/>
</dbReference>
<dbReference type="PANTHER" id="PTHR31190">
    <property type="entry name" value="DNA-BINDING DOMAIN"/>
    <property type="match status" value="1"/>
</dbReference>
<dbReference type="SMART" id="SM00380">
    <property type="entry name" value="AP2"/>
    <property type="match status" value="1"/>
</dbReference>
<evidence type="ECO:0000256" key="5">
    <source>
        <dbReference type="ARBA" id="ARBA00023242"/>
    </source>
</evidence>
<proteinExistence type="inferred from homology"/>
<dbReference type="CDD" id="cd00018">
    <property type="entry name" value="AP2"/>
    <property type="match status" value="1"/>
</dbReference>
<dbReference type="GO" id="GO:0003700">
    <property type="term" value="F:DNA-binding transcription factor activity"/>
    <property type="evidence" value="ECO:0007669"/>
    <property type="project" value="InterPro"/>
</dbReference>
<gene>
    <name evidence="9" type="ORF">O6P43_017204</name>
</gene>
<evidence type="ECO:0000256" key="1">
    <source>
        <dbReference type="ARBA" id="ARBA00004123"/>
    </source>
</evidence>
<evidence type="ECO:0000256" key="2">
    <source>
        <dbReference type="ARBA" id="ARBA00023015"/>
    </source>
</evidence>
<evidence type="ECO:0000256" key="4">
    <source>
        <dbReference type="ARBA" id="ARBA00023163"/>
    </source>
</evidence>
<dbReference type="InterPro" id="IPR001471">
    <property type="entry name" value="AP2/ERF_dom"/>
</dbReference>
<comment type="caution">
    <text evidence="9">The sequence shown here is derived from an EMBL/GenBank/DDBJ whole genome shotgun (WGS) entry which is preliminary data.</text>
</comment>
<dbReference type="PRINTS" id="PR00367">
    <property type="entry name" value="ETHRSPELEMNT"/>
</dbReference>
<dbReference type="InterPro" id="IPR016177">
    <property type="entry name" value="DNA-bd_dom_sf"/>
</dbReference>
<feature type="domain" description="AP2/ERF" evidence="8">
    <location>
        <begin position="93"/>
        <end position="151"/>
    </location>
</feature>
<dbReference type="PANTHER" id="PTHR31190:SF102">
    <property type="entry name" value="AP2_ERF DOMAIN-CONTAINING PROTEIN"/>
    <property type="match status" value="1"/>
</dbReference>
<keyword evidence="2" id="KW-0805">Transcription regulation</keyword>
<evidence type="ECO:0000256" key="3">
    <source>
        <dbReference type="ARBA" id="ARBA00023125"/>
    </source>
</evidence>
<evidence type="ECO:0000313" key="9">
    <source>
        <dbReference type="EMBL" id="KAJ7961910.1"/>
    </source>
</evidence>
<dbReference type="AlphaFoldDB" id="A0AAD7LPG5"/>